<dbReference type="GeneID" id="17281803"/>
<dbReference type="Proteomes" id="UP000013827">
    <property type="component" value="Unassembled WGS sequence"/>
</dbReference>
<dbReference type="KEGG" id="ehx:EMIHUDRAFT_226308"/>
<dbReference type="EnsemblProtists" id="EOD36533">
    <property type="protein sequence ID" value="EOD36533"/>
    <property type="gene ID" value="EMIHUDRAFT_226308"/>
</dbReference>
<name>A0A0D3KL98_EMIH1</name>
<feature type="region of interest" description="Disordered" evidence="1">
    <location>
        <begin position="1"/>
        <end position="85"/>
    </location>
</feature>
<protein>
    <submittedName>
        <fullName evidence="2">Uncharacterized protein</fullName>
    </submittedName>
</protein>
<dbReference type="RefSeq" id="XP_005788962.1">
    <property type="nucleotide sequence ID" value="XM_005788905.1"/>
</dbReference>
<evidence type="ECO:0000313" key="2">
    <source>
        <dbReference type="EnsemblProtists" id="EOD36533"/>
    </source>
</evidence>
<dbReference type="HOGENOM" id="CLU_2325154_0_0_1"/>
<keyword evidence="3" id="KW-1185">Reference proteome</keyword>
<dbReference type="PaxDb" id="2903-EOD36533"/>
<evidence type="ECO:0000256" key="1">
    <source>
        <dbReference type="SAM" id="MobiDB-lite"/>
    </source>
</evidence>
<evidence type="ECO:0000313" key="3">
    <source>
        <dbReference type="Proteomes" id="UP000013827"/>
    </source>
</evidence>
<organism evidence="2 3">
    <name type="scientific">Emiliania huxleyi (strain CCMP1516)</name>
    <dbReference type="NCBI Taxonomy" id="280463"/>
    <lineage>
        <taxon>Eukaryota</taxon>
        <taxon>Haptista</taxon>
        <taxon>Haptophyta</taxon>
        <taxon>Prymnesiophyceae</taxon>
        <taxon>Isochrysidales</taxon>
        <taxon>Noelaerhabdaceae</taxon>
        <taxon>Emiliania</taxon>
    </lineage>
</organism>
<dbReference type="AlphaFoldDB" id="A0A0D3KL98"/>
<accession>A0A0D3KL98</accession>
<feature type="compositionally biased region" description="Polar residues" evidence="1">
    <location>
        <begin position="42"/>
        <end position="55"/>
    </location>
</feature>
<proteinExistence type="predicted"/>
<reference evidence="3" key="1">
    <citation type="journal article" date="2013" name="Nature">
        <title>Pan genome of the phytoplankton Emiliania underpins its global distribution.</title>
        <authorList>
            <person name="Read B.A."/>
            <person name="Kegel J."/>
            <person name="Klute M.J."/>
            <person name="Kuo A."/>
            <person name="Lefebvre S.C."/>
            <person name="Maumus F."/>
            <person name="Mayer C."/>
            <person name="Miller J."/>
            <person name="Monier A."/>
            <person name="Salamov A."/>
            <person name="Young J."/>
            <person name="Aguilar M."/>
            <person name="Claverie J.M."/>
            <person name="Frickenhaus S."/>
            <person name="Gonzalez K."/>
            <person name="Herman E.K."/>
            <person name="Lin Y.C."/>
            <person name="Napier J."/>
            <person name="Ogata H."/>
            <person name="Sarno A.F."/>
            <person name="Shmutz J."/>
            <person name="Schroeder D."/>
            <person name="de Vargas C."/>
            <person name="Verret F."/>
            <person name="von Dassow P."/>
            <person name="Valentin K."/>
            <person name="Van de Peer Y."/>
            <person name="Wheeler G."/>
            <person name="Dacks J.B."/>
            <person name="Delwiche C.F."/>
            <person name="Dyhrman S.T."/>
            <person name="Glockner G."/>
            <person name="John U."/>
            <person name="Richards T."/>
            <person name="Worden A.Z."/>
            <person name="Zhang X."/>
            <person name="Grigoriev I.V."/>
            <person name="Allen A.E."/>
            <person name="Bidle K."/>
            <person name="Borodovsky M."/>
            <person name="Bowler C."/>
            <person name="Brownlee C."/>
            <person name="Cock J.M."/>
            <person name="Elias M."/>
            <person name="Gladyshev V.N."/>
            <person name="Groth M."/>
            <person name="Guda C."/>
            <person name="Hadaegh A."/>
            <person name="Iglesias-Rodriguez M.D."/>
            <person name="Jenkins J."/>
            <person name="Jones B.M."/>
            <person name="Lawson T."/>
            <person name="Leese F."/>
            <person name="Lindquist E."/>
            <person name="Lobanov A."/>
            <person name="Lomsadze A."/>
            <person name="Malik S.B."/>
            <person name="Marsh M.E."/>
            <person name="Mackinder L."/>
            <person name="Mock T."/>
            <person name="Mueller-Roeber B."/>
            <person name="Pagarete A."/>
            <person name="Parker M."/>
            <person name="Probert I."/>
            <person name="Quesneville H."/>
            <person name="Raines C."/>
            <person name="Rensing S.A."/>
            <person name="Riano-Pachon D.M."/>
            <person name="Richier S."/>
            <person name="Rokitta S."/>
            <person name="Shiraiwa Y."/>
            <person name="Soanes D.M."/>
            <person name="van der Giezen M."/>
            <person name="Wahlund T.M."/>
            <person name="Williams B."/>
            <person name="Wilson W."/>
            <person name="Wolfe G."/>
            <person name="Wurch L.L."/>
        </authorList>
    </citation>
    <scope>NUCLEOTIDE SEQUENCE</scope>
</reference>
<reference evidence="2" key="2">
    <citation type="submission" date="2024-10" db="UniProtKB">
        <authorList>
            <consortium name="EnsemblProtists"/>
        </authorList>
    </citation>
    <scope>IDENTIFICATION</scope>
</reference>
<sequence length="99" mass="10502">MEVLSLGPEKGISGSVVTHAPSPPGRIPPHVSTEHKPLACDETSSSPSQRAANHSPQHRREASPQSTVCAAVPHPSTKLPPSLSHARKRCFQNAMEKIG</sequence>